<feature type="repeat" description="ARM" evidence="1">
    <location>
        <begin position="928"/>
        <end position="971"/>
    </location>
</feature>
<dbReference type="EMBL" id="JWZX01001738">
    <property type="protein sequence ID" value="KOO32569.1"/>
    <property type="molecule type" value="Genomic_DNA"/>
</dbReference>
<feature type="repeat" description="ARM" evidence="1">
    <location>
        <begin position="361"/>
        <end position="408"/>
    </location>
</feature>
<organism evidence="4 5">
    <name type="scientific">Chrysochromulina tobinii</name>
    <dbReference type="NCBI Taxonomy" id="1460289"/>
    <lineage>
        <taxon>Eukaryota</taxon>
        <taxon>Haptista</taxon>
        <taxon>Haptophyta</taxon>
        <taxon>Prymnesiophyceae</taxon>
        <taxon>Prymnesiales</taxon>
        <taxon>Chrysochromulinaceae</taxon>
        <taxon>Chrysochromulina</taxon>
    </lineage>
</organism>
<proteinExistence type="predicted"/>
<feature type="repeat" description="ARM" evidence="1">
    <location>
        <begin position="675"/>
        <end position="718"/>
    </location>
</feature>
<sequence length="1857" mass="189712">MGGGDGKLKRQASQMQLTDIPQVVKDLKAAQDSATKEKLVHLIDCLSVQADKNPSTLVAAGVIKPLVDLLDNGNDGCQVHASSTLATIAASNSDFQMKIVDAGAIPPLVQILKSGSNKAQVFAAYAIAELSEQRSQQDPIVRAGAVVPLVRLLRSDVTEDAHLHAADAVANLSVGNTKSQKAFFEAGAVPLLLDQLYSGKSQMSVANAIAKLLSPGAEPGAKANTAVQSEIMEKGGIAPLLALLNAMSVEAQVNAAEALSNLARDNPETQMAIAKAGGIAPLLAMLPCKSQEAQAQGASALAQLTRYNRENQSSFSKQGGIQQLVPLLTNKNLTVQAMAALCLTEVVKDNRENQTLASETGCIANLVDQLKNNDRAPGVEEVKAEAAGAIWVLSDHHDKNKQAVADAGGIQPTVMILAGGTARAQEHSAYALASLGAGNVTNQRQITTLLVGCLSSGSAMAKANATALLEKLVQENPTSQQEIAMAGPLLDLIGLLKDGSDGAKRFALWSLSLSISPDNQKTLLEEGVIDPIVAALTSDESSARQQAAAAISRLALKNPKTQLALGEKGAITPLIDIVKGGLETMATDEDEDEGTAKVNKIDVAARQFAAAALASLASLKKNGDKMVELGVLEPLVTLLNKGDNLGKQHASAALARLATGSKKTPAALDPSRAIAAIKPLVTLLDGTCGDGAQEEAAGALFALADELGNRVAIANAGGIQPIVTLLGSSNPMSQNYAKEVLVRLSIESANRALIIKQLVDMLAENGSSAQESACAALANLASDSAENRGSIVEAGGIAPLLSIIEQNTKAKEASLKAISKLAYKSESIQSAITAAGGIPLLVNSLASSSNAKEMMAQAGLYSLAANALSQLAKGSRENQSKISEAGAIPSLVSILGTPVPDLQANAAECLGNLAGNNPDIQAAIARTGAIAPLCTLLRDGQSDEVKEQAAAALWSLSLDNKPNKDTVAKLGGVEPLVNLLVMGTSESSLDQATGALSSMSSKHTENRETICKLIVARLGSKAQMLQTPTGAVRLLKAVARMCHGSNSNQAAIAKAGGVPTLIMWLSGGFSDGKTGGNLEAQAAAADALLSMVSNNDPLQALIARSNGIQPLIELLTSGTAVTQVGVSRLLWHLSGNLESATAVVACGGVQPLCAMLGSGEPRAQELAATVILRLLKAPDRAVCTQVSTMVTEQGGVLALVKLLCNGSPAGQQQATCVIAEIAQSPGSRAAIATAGGIEALVGLLTSNVEGGESVAPVGAEGAEPPRRRRSVSTELRIMAAEGAARREQIAASGGIKQLIVMLSAVSLSSSIIGRKMWELVSKVIGATPAPESGEAKGGGAKKAGGVDDEVMGVQEQAAGALGDVACGDSAMQRLIVEGGGVPPLLALLRSSSTVSQANAARAIWHLCSSVEHQARIVDSNAIPELVQLSRTGSAAAQGFAAAVISELAKGAIIEREKQQLLPDDEKPTDRLSVIAQAGGITPLVGLLSTGDAAGKEMAASALLHLCVDAANRDAVARAGGIPPLVQLLDDSAPQAHGPSMAALARLGHGNADHQTQIAKKLVGLLSPSQSSGAQRRASHALWELAKNNEGAPGRIVNAGGISPLVALMGRAPEDVYEEAVGALSCLAHNDPSNQLAIATGLVALLCSAPDAPDSAEKLPAMVAQFAAATDMRAVILEAGDAVRAVCLALGEGEGDAAEASTAHKKLKKMKSKRSQRTLSIEIEEVPSSPEPPLMNEEAPDEGAGAPKEDGTAAPLSPPSQPPPQPPAQPPAPPPAQPTGSSGATTAKGSKKAAASPGKLKKLDTQKASGSESRTSARKGQKSDRPASGRSPGSKRTSKSAPPVSKSLSGAALANIAE</sequence>
<gene>
    <name evidence="4" type="ORF">Ctob_010540</name>
</gene>
<feature type="repeat" description="ARM" evidence="1">
    <location>
        <begin position="144"/>
        <end position="187"/>
    </location>
</feature>
<dbReference type="SUPFAM" id="SSF48371">
    <property type="entry name" value="ARM repeat"/>
    <property type="match status" value="5"/>
</dbReference>
<feature type="compositionally biased region" description="Basic residues" evidence="2">
    <location>
        <begin position="1702"/>
        <end position="1715"/>
    </location>
</feature>
<dbReference type="Pfam" id="PF00514">
    <property type="entry name" value="Arm"/>
    <property type="match status" value="5"/>
</dbReference>
<dbReference type="InterPro" id="IPR016024">
    <property type="entry name" value="ARM-type_fold"/>
</dbReference>
<feature type="repeat" description="ARM" evidence="1">
    <location>
        <begin position="886"/>
        <end position="928"/>
    </location>
</feature>
<feature type="repeat" description="ARM" evidence="1">
    <location>
        <begin position="319"/>
        <end position="361"/>
    </location>
</feature>
<dbReference type="PANTHER" id="PTHR23315">
    <property type="entry name" value="U BOX DOMAIN-CONTAINING"/>
    <property type="match status" value="1"/>
</dbReference>
<dbReference type="Gene3D" id="1.25.10.10">
    <property type="entry name" value="Leucine-rich Repeat Variant"/>
    <property type="match status" value="12"/>
</dbReference>
<feature type="repeat" description="ARM" evidence="1">
    <location>
        <begin position="103"/>
        <end position="145"/>
    </location>
</feature>
<name>A0A0M0K189_9EUKA</name>
<feature type="region of interest" description="Disordered" evidence="2">
    <location>
        <begin position="1693"/>
        <end position="1857"/>
    </location>
</feature>
<dbReference type="PROSITE" id="PS50176">
    <property type="entry name" value="ARM_REPEAT"/>
    <property type="match status" value="11"/>
</dbReference>
<dbReference type="InterPro" id="IPR000225">
    <property type="entry name" value="Armadillo"/>
</dbReference>
<feature type="domain" description="U-box" evidence="3">
    <location>
        <begin position="805"/>
        <end position="1065"/>
    </location>
</feature>
<dbReference type="OrthoDB" id="7537227at2759"/>
<dbReference type="Pfam" id="PF25598">
    <property type="entry name" value="ARM_PUB"/>
    <property type="match status" value="1"/>
</dbReference>
<evidence type="ECO:0000256" key="1">
    <source>
        <dbReference type="PROSITE-ProRule" id="PRU00259"/>
    </source>
</evidence>
<feature type="repeat" description="ARM" evidence="1">
    <location>
        <begin position="836"/>
        <end position="886"/>
    </location>
</feature>
<evidence type="ECO:0000256" key="2">
    <source>
        <dbReference type="SAM" id="MobiDB-lite"/>
    </source>
</evidence>
<evidence type="ECO:0000313" key="5">
    <source>
        <dbReference type="Proteomes" id="UP000037460"/>
    </source>
</evidence>
<dbReference type="SMART" id="SM00185">
    <property type="entry name" value="ARM"/>
    <property type="match status" value="31"/>
</dbReference>
<dbReference type="InterPro" id="IPR011989">
    <property type="entry name" value="ARM-like"/>
</dbReference>
<feature type="repeat" description="ARM" evidence="1">
    <location>
        <begin position="1599"/>
        <end position="1641"/>
    </location>
</feature>
<protein>
    <submittedName>
        <fullName evidence="4">Beta-glucan synthesis-associated</fullName>
    </submittedName>
</protein>
<feature type="compositionally biased region" description="Low complexity" evidence="2">
    <location>
        <begin position="1777"/>
        <end position="1797"/>
    </location>
</feature>
<evidence type="ECO:0000313" key="4">
    <source>
        <dbReference type="EMBL" id="KOO32569.1"/>
    </source>
</evidence>
<feature type="repeat" description="ARM" evidence="1">
    <location>
        <begin position="1478"/>
        <end position="1520"/>
    </location>
</feature>
<dbReference type="Proteomes" id="UP000037460">
    <property type="component" value="Unassembled WGS sequence"/>
</dbReference>
<comment type="caution">
    <text evidence="4">The sequence shown here is derived from an EMBL/GenBank/DDBJ whole genome shotgun (WGS) entry which is preliminary data.</text>
</comment>
<accession>A0A0M0K189</accession>
<feature type="repeat" description="ARM" evidence="1">
    <location>
        <begin position="235"/>
        <end position="277"/>
    </location>
</feature>
<dbReference type="PANTHER" id="PTHR23315:SF7">
    <property type="entry name" value="U-BOX DOMAIN-CONTAINING PROTEIN 4"/>
    <property type="match status" value="1"/>
</dbReference>
<keyword evidence="5" id="KW-1185">Reference proteome</keyword>
<dbReference type="InterPro" id="IPR058678">
    <property type="entry name" value="ARM_PUB"/>
</dbReference>
<evidence type="ECO:0000259" key="3">
    <source>
        <dbReference type="Pfam" id="PF25598"/>
    </source>
</evidence>
<reference evidence="5" key="1">
    <citation type="journal article" date="2015" name="PLoS Genet.">
        <title>Genome Sequence and Transcriptome Analyses of Chrysochromulina tobin: Metabolic Tools for Enhanced Algal Fitness in the Prominent Order Prymnesiales (Haptophyceae).</title>
        <authorList>
            <person name="Hovde B.T."/>
            <person name="Deodato C.R."/>
            <person name="Hunsperger H.M."/>
            <person name="Ryken S.A."/>
            <person name="Yost W."/>
            <person name="Jha R.K."/>
            <person name="Patterson J."/>
            <person name="Monnat R.J. Jr."/>
            <person name="Barlow S.B."/>
            <person name="Starkenburg S.R."/>
            <person name="Cattolico R.A."/>
        </authorList>
    </citation>
    <scope>NUCLEOTIDE SEQUENCE</scope>
    <source>
        <strain evidence="5">CCMP291</strain>
    </source>
</reference>
<feature type="compositionally biased region" description="Pro residues" evidence="2">
    <location>
        <begin position="1755"/>
        <end position="1776"/>
    </location>
</feature>